<feature type="coiled-coil region" evidence="1">
    <location>
        <begin position="362"/>
        <end position="512"/>
    </location>
</feature>
<dbReference type="InterPro" id="IPR002048">
    <property type="entry name" value="EF_hand_dom"/>
</dbReference>
<dbReference type="eggNOG" id="ENOG502R58Z">
    <property type="taxonomic scope" value="Eukaryota"/>
</dbReference>
<dbReference type="EnsemblProtists" id="EKX41865">
    <property type="protein sequence ID" value="EKX41865"/>
    <property type="gene ID" value="GUITHDRAFT_141620"/>
</dbReference>
<dbReference type="GO" id="GO:0005509">
    <property type="term" value="F:calcium ion binding"/>
    <property type="evidence" value="ECO:0007669"/>
    <property type="project" value="InterPro"/>
</dbReference>
<evidence type="ECO:0000313" key="5">
    <source>
        <dbReference type="EnsemblProtists" id="EKX41865"/>
    </source>
</evidence>
<accession>L1J1A3</accession>
<feature type="region of interest" description="Disordered" evidence="2">
    <location>
        <begin position="57"/>
        <end position="112"/>
    </location>
</feature>
<reference evidence="6" key="2">
    <citation type="submission" date="2012-11" db="EMBL/GenBank/DDBJ databases">
        <authorList>
            <person name="Kuo A."/>
            <person name="Curtis B.A."/>
            <person name="Tanifuji G."/>
            <person name="Burki F."/>
            <person name="Gruber A."/>
            <person name="Irimia M."/>
            <person name="Maruyama S."/>
            <person name="Arias M.C."/>
            <person name="Ball S.G."/>
            <person name="Gile G.H."/>
            <person name="Hirakawa Y."/>
            <person name="Hopkins J.F."/>
            <person name="Rensing S.A."/>
            <person name="Schmutz J."/>
            <person name="Symeonidi A."/>
            <person name="Elias M."/>
            <person name="Eveleigh R.J."/>
            <person name="Herman E.K."/>
            <person name="Klute M.J."/>
            <person name="Nakayama T."/>
            <person name="Obornik M."/>
            <person name="Reyes-Prieto A."/>
            <person name="Armbrust E.V."/>
            <person name="Aves S.J."/>
            <person name="Beiko R.G."/>
            <person name="Coutinho P."/>
            <person name="Dacks J.B."/>
            <person name="Durnford D.G."/>
            <person name="Fast N.M."/>
            <person name="Green B.R."/>
            <person name="Grisdale C."/>
            <person name="Hempe F."/>
            <person name="Henrissat B."/>
            <person name="Hoppner M.P."/>
            <person name="Ishida K.-I."/>
            <person name="Kim E."/>
            <person name="Koreny L."/>
            <person name="Kroth P.G."/>
            <person name="Liu Y."/>
            <person name="Malik S.-B."/>
            <person name="Maier U.G."/>
            <person name="McRose D."/>
            <person name="Mock T."/>
            <person name="Neilson J.A."/>
            <person name="Onodera N.T."/>
            <person name="Poole A.M."/>
            <person name="Pritham E.J."/>
            <person name="Richards T.A."/>
            <person name="Rocap G."/>
            <person name="Roy S.W."/>
            <person name="Sarai C."/>
            <person name="Schaack S."/>
            <person name="Shirato S."/>
            <person name="Slamovits C.H."/>
            <person name="Spencer D.F."/>
            <person name="Suzuki S."/>
            <person name="Worden A.Z."/>
            <person name="Zauner S."/>
            <person name="Barry K."/>
            <person name="Bell C."/>
            <person name="Bharti A.K."/>
            <person name="Crow J.A."/>
            <person name="Grimwood J."/>
            <person name="Kramer R."/>
            <person name="Lindquist E."/>
            <person name="Lucas S."/>
            <person name="Salamov A."/>
            <person name="McFadden G.I."/>
            <person name="Lane C.E."/>
            <person name="Keeling P.J."/>
            <person name="Gray M.W."/>
            <person name="Grigoriev I.V."/>
            <person name="Archibald J.M."/>
        </authorList>
    </citation>
    <scope>NUCLEOTIDE SEQUENCE</scope>
    <source>
        <strain evidence="6">CCMP2712</strain>
    </source>
</reference>
<feature type="domain" description="EF-hand" evidence="3">
    <location>
        <begin position="904"/>
        <end position="939"/>
    </location>
</feature>
<dbReference type="PANTHER" id="PTHR34894">
    <property type="entry name" value="SAM-DEPENDENT METHYLTRANSFERASE RSMI, CONSERVED SITE"/>
    <property type="match status" value="1"/>
</dbReference>
<sequence length="985" mass="113095">MADMEGPYVSLAEFMAAERLRASLPHATPVTHSTPTPSSMHSSLDMLDKTEHALRTRSYNKLNHPGGQDGGLRRKTKSKSYNPPPSNKHPALPLRSKSSALHRGVSPPRPSLPFHDSTFALTATAQHQVDSPNSTFLEPLSPLLVSRPATCISMATTMSSSETGSMMKKAEVRKEDKGSQCSMQDLQEIEGTLRRYFFSHNPAQGALLPYLHSHSRSKSPLRRSDEAREEAVEEGETRRPDEDRYYSCMSSLGSSKGHQRLRRRIGSREPAMTRMYFYEVLMTEDRTFPRVDYSTDYRRFSYTDFKVPEDVGRSNISPEAIAEWILEAQPRNQDDVYPLLVLCKDLVRKYHLREVYYTIKKESSMREEVEELTRKLQSSSQKIDLLCQEIRDQDASYSQRVSELTAEIGSLRIKVEEAESIRQRLEEAEAALREERENLKRVEESSSSSSNMYEMQVRSLAKKEKQLEEENSSLTKELRSARENYMTLDQQLLQERKLSEELREQVKQMSNLSPDQLVQLIDPAKRLPLLKTLLGDGELVGKLSKLDGQEMPDKSQDSLLRCVVEALDDRGKSTGKVNLDVEGVELYNSVVGLLSRDFREYEKFVGLVDVSSTGSLSWKIVRDAMESQGRGGRVTEALKLLLDADGKELGSRLFDVSLQGEEELEELLELFKRWYEGRGRLQGLQETDEAQQKRQKYNLFDMTNLEVEPFPLEETLWMIGEIIDFKFEADYENESEQRPRLNLVKTIRSFMVSRFVHKSRSDENTRRLCAAILRWQEQSPRVRIFGICSGMLEIESHWTERSVCVLMLFWQQLKVLSDPGQESLPPEERGEGWSIFGPWLGAADRMVAVEHVRQSVQAACDSPFAFGPMEGFEEALEKEEQGGRVSLDRSSELFMSCWFDQFDRAKQKLRELFVAFDVNHDETLEISEFIQLLRATPMRIRQHDAINLFNELAGPDDTMDEEEFAEILVFYKFNTRHLLSISTER</sequence>
<dbReference type="STRING" id="905079.L1J1A3"/>
<feature type="compositionally biased region" description="Basic and acidic residues" evidence="2">
    <location>
        <begin position="222"/>
        <end position="245"/>
    </location>
</feature>
<evidence type="ECO:0000259" key="3">
    <source>
        <dbReference type="PROSITE" id="PS50222"/>
    </source>
</evidence>
<dbReference type="KEGG" id="gtt:GUITHDRAFT_141620"/>
<keyword evidence="1" id="KW-0175">Coiled coil</keyword>
<evidence type="ECO:0000313" key="4">
    <source>
        <dbReference type="EMBL" id="EKX41865.1"/>
    </source>
</evidence>
<proteinExistence type="predicted"/>
<evidence type="ECO:0000256" key="1">
    <source>
        <dbReference type="SAM" id="Coils"/>
    </source>
</evidence>
<dbReference type="HOGENOM" id="CLU_302777_0_0_1"/>
<dbReference type="Gene3D" id="1.10.238.10">
    <property type="entry name" value="EF-hand"/>
    <property type="match status" value="1"/>
</dbReference>
<dbReference type="InterPro" id="IPR011992">
    <property type="entry name" value="EF-hand-dom_pair"/>
</dbReference>
<name>L1J1A3_GUITC</name>
<dbReference type="SUPFAM" id="SSF47473">
    <property type="entry name" value="EF-hand"/>
    <property type="match status" value="1"/>
</dbReference>
<evidence type="ECO:0000313" key="6">
    <source>
        <dbReference type="Proteomes" id="UP000011087"/>
    </source>
</evidence>
<dbReference type="RefSeq" id="XP_005828845.1">
    <property type="nucleotide sequence ID" value="XM_005828788.1"/>
</dbReference>
<dbReference type="Proteomes" id="UP000011087">
    <property type="component" value="Unassembled WGS sequence"/>
</dbReference>
<gene>
    <name evidence="4" type="ORF">GUITHDRAFT_141620</name>
</gene>
<dbReference type="PROSITE" id="PS50222">
    <property type="entry name" value="EF_HAND_2"/>
    <property type="match status" value="1"/>
</dbReference>
<evidence type="ECO:0000256" key="2">
    <source>
        <dbReference type="SAM" id="MobiDB-lite"/>
    </source>
</evidence>
<dbReference type="PaxDb" id="55529-EKX41865"/>
<dbReference type="PANTHER" id="PTHR34894:SF5">
    <property type="entry name" value="EF-HAND DOMAIN-CONTAINING PROTEIN"/>
    <property type="match status" value="1"/>
</dbReference>
<keyword evidence="6" id="KW-1185">Reference proteome</keyword>
<dbReference type="OrthoDB" id="10635239at2759"/>
<organism evidence="4">
    <name type="scientific">Guillardia theta (strain CCMP2712)</name>
    <name type="common">Cryptophyte</name>
    <dbReference type="NCBI Taxonomy" id="905079"/>
    <lineage>
        <taxon>Eukaryota</taxon>
        <taxon>Cryptophyceae</taxon>
        <taxon>Pyrenomonadales</taxon>
        <taxon>Geminigeraceae</taxon>
        <taxon>Guillardia</taxon>
    </lineage>
</organism>
<dbReference type="EMBL" id="JH993020">
    <property type="protein sequence ID" value="EKX41865.1"/>
    <property type="molecule type" value="Genomic_DNA"/>
</dbReference>
<dbReference type="GeneID" id="17298597"/>
<feature type="region of interest" description="Disordered" evidence="2">
    <location>
        <begin position="211"/>
        <end position="246"/>
    </location>
</feature>
<dbReference type="AlphaFoldDB" id="L1J1A3"/>
<reference evidence="5" key="3">
    <citation type="submission" date="2015-06" db="UniProtKB">
        <authorList>
            <consortium name="EnsemblProtists"/>
        </authorList>
    </citation>
    <scope>IDENTIFICATION</scope>
</reference>
<protein>
    <recommendedName>
        <fullName evidence="3">EF-hand domain-containing protein</fullName>
    </recommendedName>
</protein>
<reference evidence="4 6" key="1">
    <citation type="journal article" date="2012" name="Nature">
        <title>Algal genomes reveal evolutionary mosaicism and the fate of nucleomorphs.</title>
        <authorList>
            <consortium name="DOE Joint Genome Institute"/>
            <person name="Curtis B.A."/>
            <person name="Tanifuji G."/>
            <person name="Burki F."/>
            <person name="Gruber A."/>
            <person name="Irimia M."/>
            <person name="Maruyama S."/>
            <person name="Arias M.C."/>
            <person name="Ball S.G."/>
            <person name="Gile G.H."/>
            <person name="Hirakawa Y."/>
            <person name="Hopkins J.F."/>
            <person name="Kuo A."/>
            <person name="Rensing S.A."/>
            <person name="Schmutz J."/>
            <person name="Symeonidi A."/>
            <person name="Elias M."/>
            <person name="Eveleigh R.J."/>
            <person name="Herman E.K."/>
            <person name="Klute M.J."/>
            <person name="Nakayama T."/>
            <person name="Obornik M."/>
            <person name="Reyes-Prieto A."/>
            <person name="Armbrust E.V."/>
            <person name="Aves S.J."/>
            <person name="Beiko R.G."/>
            <person name="Coutinho P."/>
            <person name="Dacks J.B."/>
            <person name="Durnford D.G."/>
            <person name="Fast N.M."/>
            <person name="Green B.R."/>
            <person name="Grisdale C.J."/>
            <person name="Hempel F."/>
            <person name="Henrissat B."/>
            <person name="Hoppner M.P."/>
            <person name="Ishida K."/>
            <person name="Kim E."/>
            <person name="Koreny L."/>
            <person name="Kroth P.G."/>
            <person name="Liu Y."/>
            <person name="Malik S.B."/>
            <person name="Maier U.G."/>
            <person name="McRose D."/>
            <person name="Mock T."/>
            <person name="Neilson J.A."/>
            <person name="Onodera N.T."/>
            <person name="Poole A.M."/>
            <person name="Pritham E.J."/>
            <person name="Richards T.A."/>
            <person name="Rocap G."/>
            <person name="Roy S.W."/>
            <person name="Sarai C."/>
            <person name="Schaack S."/>
            <person name="Shirato S."/>
            <person name="Slamovits C.H."/>
            <person name="Spencer D.F."/>
            <person name="Suzuki S."/>
            <person name="Worden A.Z."/>
            <person name="Zauner S."/>
            <person name="Barry K."/>
            <person name="Bell C."/>
            <person name="Bharti A.K."/>
            <person name="Crow J.A."/>
            <person name="Grimwood J."/>
            <person name="Kramer R."/>
            <person name="Lindquist E."/>
            <person name="Lucas S."/>
            <person name="Salamov A."/>
            <person name="McFadden G.I."/>
            <person name="Lane C.E."/>
            <person name="Keeling P.J."/>
            <person name="Gray M.W."/>
            <person name="Grigoriev I.V."/>
            <person name="Archibald J.M."/>
        </authorList>
    </citation>
    <scope>NUCLEOTIDE SEQUENCE</scope>
    <source>
        <strain evidence="4 6">CCMP2712</strain>
    </source>
</reference>